<evidence type="ECO:0000313" key="2">
    <source>
        <dbReference type="Proteomes" id="UP000734218"/>
    </source>
</evidence>
<protein>
    <recommendedName>
        <fullName evidence="3">Tetratricopeptide repeat protein</fullName>
    </recommendedName>
</protein>
<name>A0ABX0XPE3_9SPHN</name>
<dbReference type="Gene3D" id="1.25.40.10">
    <property type="entry name" value="Tetratricopeptide repeat domain"/>
    <property type="match status" value="1"/>
</dbReference>
<accession>A0ABX0XPE3</accession>
<dbReference type="InterPro" id="IPR011990">
    <property type="entry name" value="TPR-like_helical_dom_sf"/>
</dbReference>
<dbReference type="EMBL" id="JAATJE010000002">
    <property type="protein sequence ID" value="NJC35100.1"/>
    <property type="molecule type" value="Genomic_DNA"/>
</dbReference>
<evidence type="ECO:0000313" key="1">
    <source>
        <dbReference type="EMBL" id="NJC35100.1"/>
    </source>
</evidence>
<keyword evidence="2" id="KW-1185">Reference proteome</keyword>
<organism evidence="1 2">
    <name type="scientific">Sphingomonas jejuensis</name>
    <dbReference type="NCBI Taxonomy" id="904715"/>
    <lineage>
        <taxon>Bacteria</taxon>
        <taxon>Pseudomonadati</taxon>
        <taxon>Pseudomonadota</taxon>
        <taxon>Alphaproteobacteria</taxon>
        <taxon>Sphingomonadales</taxon>
        <taxon>Sphingomonadaceae</taxon>
        <taxon>Sphingomonas</taxon>
    </lineage>
</organism>
<gene>
    <name evidence="1" type="ORF">GGR88_002614</name>
</gene>
<dbReference type="Proteomes" id="UP000734218">
    <property type="component" value="Unassembled WGS sequence"/>
</dbReference>
<proteinExistence type="predicted"/>
<reference evidence="1 2" key="1">
    <citation type="submission" date="2020-03" db="EMBL/GenBank/DDBJ databases">
        <title>Genomic Encyclopedia of Type Strains, Phase IV (KMG-IV): sequencing the most valuable type-strain genomes for metagenomic binning, comparative biology and taxonomic classification.</title>
        <authorList>
            <person name="Goeker M."/>
        </authorList>
    </citation>
    <scope>NUCLEOTIDE SEQUENCE [LARGE SCALE GENOMIC DNA]</scope>
    <source>
        <strain evidence="1 2">DSM 27651</strain>
    </source>
</reference>
<evidence type="ECO:0008006" key="3">
    <source>
        <dbReference type="Google" id="ProtNLM"/>
    </source>
</evidence>
<comment type="caution">
    <text evidence="1">The sequence shown here is derived from an EMBL/GenBank/DDBJ whole genome shotgun (WGS) entry which is preliminary data.</text>
</comment>
<dbReference type="SUPFAM" id="SSF48452">
    <property type="entry name" value="TPR-like"/>
    <property type="match status" value="1"/>
</dbReference>
<sequence>MSMIIALLLLQTEATIPQDNQTIIVTARRSQEILAECLARACPPAEEIEAALDAGVDHFRAGNYRQAKAVLARAVTRNRRHAASLPEPVSTLLATYADVARQDGDVRIFRHATRESVTILREHRGENSLTALHAGRRIGDSLVVLGQLRSADDAYTSLQARALAAGYPMIAADIAFQRAQLAINMNRFDQALRLTNEGQALAGVENRSARARADVLRTRVATGRGDTAAVDRLLATLRAAPGTRPILVFAPPFPDLGEGGPETRPQGVDSSTLLSLTGPLNNPLSLNNSVDWVDIGFWIRPDGSAADAAILRGSTRGEWARPLLRQIAQRRYSRTEDQADGSGFYRVERYSLRAPITLDRSGSRIAGRAGPRTLEVVDLSSFEDGS</sequence>
<dbReference type="RefSeq" id="WP_167955676.1">
    <property type="nucleotide sequence ID" value="NZ_JAATJE010000002.1"/>
</dbReference>